<proteinExistence type="predicted"/>
<evidence type="ECO:0000256" key="4">
    <source>
        <dbReference type="SAM" id="MobiDB-lite"/>
    </source>
</evidence>
<evidence type="ECO:0000256" key="3">
    <source>
        <dbReference type="ARBA" id="ARBA00022691"/>
    </source>
</evidence>
<reference evidence="6" key="2">
    <citation type="submission" date="2023-06" db="EMBL/GenBank/DDBJ databases">
        <authorList>
            <consortium name="Lawrence Berkeley National Laboratory"/>
            <person name="Haridas S."/>
            <person name="Hensen N."/>
            <person name="Bonometti L."/>
            <person name="Westerberg I."/>
            <person name="Brannstrom I.O."/>
            <person name="Guillou S."/>
            <person name="Cros-Aarteil S."/>
            <person name="Calhoun S."/>
            <person name="Kuo A."/>
            <person name="Mondo S."/>
            <person name="Pangilinan J."/>
            <person name="Riley R."/>
            <person name="Labutti K."/>
            <person name="Andreopoulos B."/>
            <person name="Lipzen A."/>
            <person name="Chen C."/>
            <person name="Yanf M."/>
            <person name="Daum C."/>
            <person name="Ng V."/>
            <person name="Clum A."/>
            <person name="Steindorff A."/>
            <person name="Ohm R."/>
            <person name="Martin F."/>
            <person name="Silar P."/>
            <person name="Natvig D."/>
            <person name="Lalanne C."/>
            <person name="Gautier V."/>
            <person name="Ament-Velasquez S.L."/>
            <person name="Kruys A."/>
            <person name="Hutchinson M.I."/>
            <person name="Powell A.J."/>
            <person name="Barry K."/>
            <person name="Miller A.N."/>
            <person name="Grigoriev I.V."/>
            <person name="Debuchy R."/>
            <person name="Gladieux P."/>
            <person name="Thoren M.H."/>
            <person name="Johannesson H."/>
        </authorList>
    </citation>
    <scope>NUCLEOTIDE SEQUENCE</scope>
    <source>
        <strain evidence="6">CBS 560.94</strain>
    </source>
</reference>
<organism evidence="6 7">
    <name type="scientific">Neurospora tetraspora</name>
    <dbReference type="NCBI Taxonomy" id="94610"/>
    <lineage>
        <taxon>Eukaryota</taxon>
        <taxon>Fungi</taxon>
        <taxon>Dikarya</taxon>
        <taxon>Ascomycota</taxon>
        <taxon>Pezizomycotina</taxon>
        <taxon>Sordariomycetes</taxon>
        <taxon>Sordariomycetidae</taxon>
        <taxon>Sordariales</taxon>
        <taxon>Sordariaceae</taxon>
        <taxon>Neurospora</taxon>
    </lineage>
</organism>
<name>A0AAE0JIK5_9PEZI</name>
<sequence>MAVSVQSPTRARTTGHRTRKSTSSVSVAPVSGPQPIDSSIIHQPNDLSSVPSLLSTILTQGIAAVSSPSDDATRLALLSSARALVLALEKPRETMIRQCWADTTCFAALSIGVDTGVWAYLGQDDRPKTVREIAKHTGFEEAYLGRLLMHVAAMGHIVEVGKDEYKPTNFCKALGIDRLGVAYPLFTGPGNTGGVFRCIASFPSYLKSTNLTTPTSITNSNTQFAFNTTKNFFELCHDPAYAPMGAQFNTHMGSYAFGRPTWVDEDFYPVEEHLLEGFDGEDETAVLLVDIGGSIGHDLQKFRDVFPEAKGRLVLQDLEPVVAQVKEGELAESIERMAYDFLTEQPVKGARAYYMHSVLHDWPDKQCIPILENVKAAMKPGYSRLLINENVIPDVGANWESTSLDVMMSCLVSAKERTKDEWVQLLERDAGLKITGFYPVGNGVESIIECELPTEESELPKEESESSTEECTCGAPVITVAGVL</sequence>
<feature type="compositionally biased region" description="Polar residues" evidence="4">
    <location>
        <begin position="1"/>
        <end position="12"/>
    </location>
</feature>
<keyword evidence="7" id="KW-1185">Reference proteome</keyword>
<keyword evidence="3" id="KW-0949">S-adenosyl-L-methionine</keyword>
<evidence type="ECO:0000313" key="7">
    <source>
        <dbReference type="Proteomes" id="UP001278500"/>
    </source>
</evidence>
<dbReference type="Pfam" id="PF00891">
    <property type="entry name" value="Methyltransf_2"/>
    <property type="match status" value="1"/>
</dbReference>
<accession>A0AAE0JIK5</accession>
<reference evidence="6" key="1">
    <citation type="journal article" date="2023" name="Mol. Phylogenet. Evol.">
        <title>Genome-scale phylogeny and comparative genomics of the fungal order Sordariales.</title>
        <authorList>
            <person name="Hensen N."/>
            <person name="Bonometti L."/>
            <person name="Westerberg I."/>
            <person name="Brannstrom I.O."/>
            <person name="Guillou S."/>
            <person name="Cros-Aarteil S."/>
            <person name="Calhoun S."/>
            <person name="Haridas S."/>
            <person name="Kuo A."/>
            <person name="Mondo S."/>
            <person name="Pangilinan J."/>
            <person name="Riley R."/>
            <person name="LaButti K."/>
            <person name="Andreopoulos B."/>
            <person name="Lipzen A."/>
            <person name="Chen C."/>
            <person name="Yan M."/>
            <person name="Daum C."/>
            <person name="Ng V."/>
            <person name="Clum A."/>
            <person name="Steindorff A."/>
            <person name="Ohm R.A."/>
            <person name="Martin F."/>
            <person name="Silar P."/>
            <person name="Natvig D.O."/>
            <person name="Lalanne C."/>
            <person name="Gautier V."/>
            <person name="Ament-Velasquez S.L."/>
            <person name="Kruys A."/>
            <person name="Hutchinson M.I."/>
            <person name="Powell A.J."/>
            <person name="Barry K."/>
            <person name="Miller A.N."/>
            <person name="Grigoriev I.V."/>
            <person name="Debuchy R."/>
            <person name="Gladieux P."/>
            <person name="Hiltunen Thoren M."/>
            <person name="Johannesson H."/>
        </authorList>
    </citation>
    <scope>NUCLEOTIDE SEQUENCE</scope>
    <source>
        <strain evidence="6">CBS 560.94</strain>
    </source>
</reference>
<dbReference type="PANTHER" id="PTHR43712:SF17">
    <property type="entry name" value="O-METHYLTRANSFERASE"/>
    <property type="match status" value="1"/>
</dbReference>
<dbReference type="InterPro" id="IPR001077">
    <property type="entry name" value="COMT_C"/>
</dbReference>
<evidence type="ECO:0000313" key="6">
    <source>
        <dbReference type="EMBL" id="KAK3348522.1"/>
    </source>
</evidence>
<dbReference type="InterPro" id="IPR036388">
    <property type="entry name" value="WH-like_DNA-bd_sf"/>
</dbReference>
<dbReference type="InterPro" id="IPR016461">
    <property type="entry name" value="COMT-like"/>
</dbReference>
<dbReference type="GeneID" id="87858623"/>
<dbReference type="AlphaFoldDB" id="A0AAE0JIK5"/>
<dbReference type="Gene3D" id="3.40.50.150">
    <property type="entry name" value="Vaccinia Virus protein VP39"/>
    <property type="match status" value="1"/>
</dbReference>
<dbReference type="Gene3D" id="1.10.10.10">
    <property type="entry name" value="Winged helix-like DNA-binding domain superfamily/Winged helix DNA-binding domain"/>
    <property type="match status" value="1"/>
</dbReference>
<dbReference type="GO" id="GO:0032259">
    <property type="term" value="P:methylation"/>
    <property type="evidence" value="ECO:0007669"/>
    <property type="project" value="UniProtKB-KW"/>
</dbReference>
<dbReference type="EMBL" id="JAUEPP010000003">
    <property type="protein sequence ID" value="KAK3348522.1"/>
    <property type="molecule type" value="Genomic_DNA"/>
</dbReference>
<dbReference type="GO" id="GO:0008171">
    <property type="term" value="F:O-methyltransferase activity"/>
    <property type="evidence" value="ECO:0007669"/>
    <property type="project" value="InterPro"/>
</dbReference>
<feature type="domain" description="O-methyltransferase C-terminal" evidence="5">
    <location>
        <begin position="273"/>
        <end position="428"/>
    </location>
</feature>
<dbReference type="SUPFAM" id="SSF53335">
    <property type="entry name" value="S-adenosyl-L-methionine-dependent methyltransferases"/>
    <property type="match status" value="1"/>
</dbReference>
<dbReference type="RefSeq" id="XP_062683604.1">
    <property type="nucleotide sequence ID" value="XM_062821469.1"/>
</dbReference>
<dbReference type="Proteomes" id="UP001278500">
    <property type="component" value="Unassembled WGS sequence"/>
</dbReference>
<dbReference type="InterPro" id="IPR029063">
    <property type="entry name" value="SAM-dependent_MTases_sf"/>
</dbReference>
<feature type="region of interest" description="Disordered" evidence="4">
    <location>
        <begin position="1"/>
        <end position="42"/>
    </location>
</feature>
<keyword evidence="2" id="KW-0808">Transferase</keyword>
<keyword evidence="1 6" id="KW-0489">Methyltransferase</keyword>
<dbReference type="SUPFAM" id="SSF46785">
    <property type="entry name" value="Winged helix' DNA-binding domain"/>
    <property type="match status" value="1"/>
</dbReference>
<comment type="caution">
    <text evidence="6">The sequence shown here is derived from an EMBL/GenBank/DDBJ whole genome shotgun (WGS) entry which is preliminary data.</text>
</comment>
<evidence type="ECO:0000259" key="5">
    <source>
        <dbReference type="Pfam" id="PF00891"/>
    </source>
</evidence>
<dbReference type="PANTHER" id="PTHR43712">
    <property type="entry name" value="PUTATIVE (AFU_ORTHOLOGUE AFUA_4G14580)-RELATED"/>
    <property type="match status" value="1"/>
</dbReference>
<protein>
    <submittedName>
        <fullName evidence="6">S-adenosyl-L-methionine-dependent methyltransferase</fullName>
    </submittedName>
</protein>
<evidence type="ECO:0000256" key="2">
    <source>
        <dbReference type="ARBA" id="ARBA00022679"/>
    </source>
</evidence>
<dbReference type="InterPro" id="IPR036390">
    <property type="entry name" value="WH_DNA-bd_sf"/>
</dbReference>
<evidence type="ECO:0000256" key="1">
    <source>
        <dbReference type="ARBA" id="ARBA00022603"/>
    </source>
</evidence>
<gene>
    <name evidence="6" type="ORF">B0H65DRAFT_177608</name>
</gene>
<dbReference type="PROSITE" id="PS51683">
    <property type="entry name" value="SAM_OMT_II"/>
    <property type="match status" value="1"/>
</dbReference>